<dbReference type="AntiFam" id="ANF00014">
    <property type="entry name" value="tRNA translation"/>
</dbReference>
<sequence>MLYPIELRALAFMVGAEGFEPPTLCSQSRCATRLRYAPMIIQN</sequence>
<proteinExistence type="predicted"/>
<dbReference type="AlphaFoldDB" id="A0A381S8K6"/>
<reference evidence="1" key="1">
    <citation type="submission" date="2018-05" db="EMBL/GenBank/DDBJ databases">
        <authorList>
            <person name="Lanie J.A."/>
            <person name="Ng W.-L."/>
            <person name="Kazmierczak K.M."/>
            <person name="Andrzejewski T.M."/>
            <person name="Davidsen T.M."/>
            <person name="Wayne K.J."/>
            <person name="Tettelin H."/>
            <person name="Glass J.I."/>
            <person name="Rusch D."/>
            <person name="Podicherti R."/>
            <person name="Tsui H.-C.T."/>
            <person name="Winkler M.E."/>
        </authorList>
    </citation>
    <scope>NUCLEOTIDE SEQUENCE</scope>
</reference>
<organism evidence="1">
    <name type="scientific">marine metagenome</name>
    <dbReference type="NCBI Taxonomy" id="408172"/>
    <lineage>
        <taxon>unclassified sequences</taxon>
        <taxon>metagenomes</taxon>
        <taxon>ecological metagenomes</taxon>
    </lineage>
</organism>
<accession>A0A381S8K6</accession>
<dbReference type="EMBL" id="UINC01002800">
    <property type="protein sequence ID" value="SVA00425.1"/>
    <property type="molecule type" value="Genomic_DNA"/>
</dbReference>
<evidence type="ECO:0000313" key="1">
    <source>
        <dbReference type="EMBL" id="SVA00425.1"/>
    </source>
</evidence>
<gene>
    <name evidence="1" type="ORF">METZ01_LOCUS53279</name>
</gene>
<name>A0A381S8K6_9ZZZZ</name>
<protein>
    <submittedName>
        <fullName evidence="1">Uncharacterized protein</fullName>
    </submittedName>
</protein>